<dbReference type="InterPro" id="IPR036412">
    <property type="entry name" value="HAD-like_sf"/>
</dbReference>
<dbReference type="GO" id="GO:0046872">
    <property type="term" value="F:metal ion binding"/>
    <property type="evidence" value="ECO:0007669"/>
    <property type="project" value="UniProtKB-KW"/>
</dbReference>
<reference evidence="9 10" key="1">
    <citation type="journal article" date="2016" name="Nat. Commun.">
        <title>Thousands of microbial genomes shed light on interconnected biogeochemical processes in an aquifer system.</title>
        <authorList>
            <person name="Anantharaman K."/>
            <person name="Brown C.T."/>
            <person name="Hug L.A."/>
            <person name="Sharon I."/>
            <person name="Castelle C.J."/>
            <person name="Probst A.J."/>
            <person name="Thomas B.C."/>
            <person name="Singh A."/>
            <person name="Wilkins M.J."/>
            <person name="Karaoz U."/>
            <person name="Brodie E.L."/>
            <person name="Williams K.H."/>
            <person name="Hubbard S.S."/>
            <person name="Banfield J.F."/>
        </authorList>
    </citation>
    <scope>NUCLEOTIDE SEQUENCE [LARGE SCALE GENOMIC DNA]</scope>
</reference>
<organism evidence="9 10">
    <name type="scientific">Candidatus Ryanbacteria bacterium RIFCSPLOWO2_01_FULL_48_26</name>
    <dbReference type="NCBI Taxonomy" id="1802126"/>
    <lineage>
        <taxon>Bacteria</taxon>
        <taxon>Candidatus Ryaniibacteriota</taxon>
    </lineage>
</organism>
<accession>A0A1G2GSC4</accession>
<evidence type="ECO:0000256" key="5">
    <source>
        <dbReference type="ARBA" id="ARBA00022801"/>
    </source>
</evidence>
<comment type="similarity">
    <text evidence="2">Belongs to the GmhB family.</text>
</comment>
<keyword evidence="3" id="KW-0963">Cytoplasm</keyword>
<dbReference type="SUPFAM" id="SSF53448">
    <property type="entry name" value="Nucleotide-diphospho-sugar transferases"/>
    <property type="match status" value="1"/>
</dbReference>
<dbReference type="InterPro" id="IPR029044">
    <property type="entry name" value="Nucleotide-diphossugar_trans"/>
</dbReference>
<comment type="subcellular location">
    <subcellularLocation>
        <location evidence="1">Cytoplasm</location>
    </subcellularLocation>
</comment>
<dbReference type="GO" id="GO:0005975">
    <property type="term" value="P:carbohydrate metabolic process"/>
    <property type="evidence" value="ECO:0007669"/>
    <property type="project" value="InterPro"/>
</dbReference>
<dbReference type="InterPro" id="IPR004446">
    <property type="entry name" value="Heptose_bisP_phosphatase"/>
</dbReference>
<dbReference type="Gene3D" id="3.40.50.1000">
    <property type="entry name" value="HAD superfamily/HAD-like"/>
    <property type="match status" value="1"/>
</dbReference>
<dbReference type="PANTHER" id="PTHR42891">
    <property type="entry name" value="D-GLYCERO-BETA-D-MANNO-HEPTOSE-1,7-BISPHOSPHATE 7-PHOSPHATASE"/>
    <property type="match status" value="1"/>
</dbReference>
<dbReference type="GO" id="GO:0016791">
    <property type="term" value="F:phosphatase activity"/>
    <property type="evidence" value="ECO:0007669"/>
    <property type="project" value="InterPro"/>
</dbReference>
<keyword evidence="6" id="KW-0119">Carbohydrate metabolism</keyword>
<dbReference type="Pfam" id="PF13242">
    <property type="entry name" value="Hydrolase_like"/>
    <property type="match status" value="1"/>
</dbReference>
<evidence type="ECO:0000256" key="2">
    <source>
        <dbReference type="ARBA" id="ARBA00005628"/>
    </source>
</evidence>
<evidence type="ECO:0000256" key="4">
    <source>
        <dbReference type="ARBA" id="ARBA00022723"/>
    </source>
</evidence>
<comment type="caution">
    <text evidence="9">The sequence shown here is derived from an EMBL/GenBank/DDBJ whole genome shotgun (WGS) entry which is preliminary data.</text>
</comment>
<dbReference type="InterPro" id="IPR023214">
    <property type="entry name" value="HAD_sf"/>
</dbReference>
<evidence type="ECO:0000313" key="10">
    <source>
        <dbReference type="Proteomes" id="UP000179106"/>
    </source>
</evidence>
<keyword evidence="4" id="KW-0479">Metal-binding</keyword>
<dbReference type="NCBIfam" id="TIGR01662">
    <property type="entry name" value="HAD-SF-IIIA"/>
    <property type="match status" value="1"/>
</dbReference>
<dbReference type="NCBIfam" id="TIGR01656">
    <property type="entry name" value="Histidinol-ppas"/>
    <property type="match status" value="1"/>
</dbReference>
<dbReference type="GO" id="GO:0005737">
    <property type="term" value="C:cytoplasm"/>
    <property type="evidence" value="ECO:0007669"/>
    <property type="project" value="UniProtKB-SubCell"/>
</dbReference>
<dbReference type="Proteomes" id="UP000179106">
    <property type="component" value="Unassembled WGS sequence"/>
</dbReference>
<dbReference type="Pfam" id="PF00483">
    <property type="entry name" value="NTP_transferase"/>
    <property type="match status" value="1"/>
</dbReference>
<gene>
    <name evidence="9" type="ORF">A3B25_03255</name>
</gene>
<evidence type="ECO:0000256" key="3">
    <source>
        <dbReference type="ARBA" id="ARBA00022490"/>
    </source>
</evidence>
<dbReference type="InterPro" id="IPR005835">
    <property type="entry name" value="NTP_transferase_dom"/>
</dbReference>
<evidence type="ECO:0000256" key="7">
    <source>
        <dbReference type="ARBA" id="ARBA00031828"/>
    </source>
</evidence>
<keyword evidence="5" id="KW-0378">Hydrolase</keyword>
<feature type="domain" description="Nucleotidyl transferase" evidence="8">
    <location>
        <begin position="15"/>
        <end position="149"/>
    </location>
</feature>
<sequence length="402" mass="45980">MAITKKNGEGRVRQAVILAGGMGIRLRPYTYDKPKLMVEVNGRPFFCYLLDELKKNGIEEVVFLLGYLPEKVQEYFGDGSKHGLKIRYSIGPADDSTGTRVRKAKDLLRERFLLMYCDNFIHLDLEKLHDFHVQKNALMTKVVYTNRYGFTKNNVLVDNDGNVLIYDKSRTKPDLNGVDLGFFIVEKEIVSRMPARDFWLYELFPALIAEKKLAGFTTNNLYYSLSTPERMKLTERFFTPRKVIFLDRDGVINKKMPRGEYVTKWAEFEFLPGAKDAMKILTDADYETYIISNQAGIGRGLMRDSDLFEIHKNMEKELGEYGVRISAIYYCPHRSEDNCLCRKPKPGMLFRAALDHQIDLPSAVFVGDDPRDIEAGNAAGCRTILLKEGKTLLEAVKSLVNS</sequence>
<evidence type="ECO:0000313" key="9">
    <source>
        <dbReference type="EMBL" id="OGZ53127.1"/>
    </source>
</evidence>
<evidence type="ECO:0000256" key="6">
    <source>
        <dbReference type="ARBA" id="ARBA00023277"/>
    </source>
</evidence>
<dbReference type="Gene3D" id="3.90.550.10">
    <property type="entry name" value="Spore Coat Polysaccharide Biosynthesis Protein SpsA, Chain A"/>
    <property type="match status" value="1"/>
</dbReference>
<dbReference type="EMBL" id="MHNW01000029">
    <property type="protein sequence ID" value="OGZ53127.1"/>
    <property type="molecule type" value="Genomic_DNA"/>
</dbReference>
<dbReference type="STRING" id="1802126.A3B25_03255"/>
<evidence type="ECO:0000259" key="8">
    <source>
        <dbReference type="Pfam" id="PF00483"/>
    </source>
</evidence>
<evidence type="ECO:0000256" key="1">
    <source>
        <dbReference type="ARBA" id="ARBA00004496"/>
    </source>
</evidence>
<dbReference type="InterPro" id="IPR006549">
    <property type="entry name" value="HAD-SF_hydro_IIIA"/>
</dbReference>
<dbReference type="InterPro" id="IPR006543">
    <property type="entry name" value="Histidinol-phos"/>
</dbReference>
<proteinExistence type="inferred from homology"/>
<dbReference type="CDD" id="cd07503">
    <property type="entry name" value="HAD_HisB-N"/>
    <property type="match status" value="1"/>
</dbReference>
<dbReference type="PANTHER" id="PTHR42891:SF1">
    <property type="entry name" value="D-GLYCERO-BETA-D-MANNO-HEPTOSE-1,7-BISPHOSPHATE 7-PHOSPHATASE"/>
    <property type="match status" value="1"/>
</dbReference>
<dbReference type="AlphaFoldDB" id="A0A1G2GSC4"/>
<name>A0A1G2GSC4_9BACT</name>
<dbReference type="SUPFAM" id="SSF56784">
    <property type="entry name" value="HAD-like"/>
    <property type="match status" value="1"/>
</dbReference>
<protein>
    <recommendedName>
        <fullName evidence="7">D,D-heptose 1,7-bisphosphate phosphatase</fullName>
    </recommendedName>
</protein>